<accession>A0A5C3E8W3</accession>
<keyword evidence="3" id="KW-1185">Reference proteome</keyword>
<feature type="compositionally biased region" description="Polar residues" evidence="1">
    <location>
        <begin position="31"/>
        <end position="48"/>
    </location>
</feature>
<feature type="region of interest" description="Disordered" evidence="1">
    <location>
        <begin position="1"/>
        <end position="48"/>
    </location>
</feature>
<dbReference type="AlphaFoldDB" id="A0A5C3E8W3"/>
<dbReference type="Proteomes" id="UP000324022">
    <property type="component" value="Unassembled WGS sequence"/>
</dbReference>
<name>A0A5C3E8W3_9BASI</name>
<evidence type="ECO:0000256" key="1">
    <source>
        <dbReference type="SAM" id="MobiDB-lite"/>
    </source>
</evidence>
<evidence type="ECO:0000313" key="2">
    <source>
        <dbReference type="EMBL" id="SPO26515.1"/>
    </source>
</evidence>
<dbReference type="EMBL" id="OOIN01000014">
    <property type="protein sequence ID" value="SPO26515.1"/>
    <property type="molecule type" value="Genomic_DNA"/>
</dbReference>
<sequence>MDRPKLMGTRQSDVDDEEDDEAAANGELAATSGQTVSHSVSQSGVKQIPLQQAKQAKAGSAMSCCSGNSQARHAKFTVQCSVSGSSLVFPFSGSAGIRDNSSHRAAQL</sequence>
<proteinExistence type="predicted"/>
<protein>
    <submittedName>
        <fullName evidence="2">Uncharacterized protein</fullName>
    </submittedName>
</protein>
<gene>
    <name evidence="2" type="ORF">UTRI_04104</name>
</gene>
<reference evidence="2 3" key="1">
    <citation type="submission" date="2018-03" db="EMBL/GenBank/DDBJ databases">
        <authorList>
            <person name="Guldener U."/>
        </authorList>
    </citation>
    <scope>NUCLEOTIDE SEQUENCE [LARGE SCALE GENOMIC DNA]</scope>
    <source>
        <strain evidence="2 3">NBRC100155</strain>
    </source>
</reference>
<evidence type="ECO:0000313" key="3">
    <source>
        <dbReference type="Proteomes" id="UP000324022"/>
    </source>
</evidence>
<organism evidence="2 3">
    <name type="scientific">Ustilago trichophora</name>
    <dbReference type="NCBI Taxonomy" id="86804"/>
    <lineage>
        <taxon>Eukaryota</taxon>
        <taxon>Fungi</taxon>
        <taxon>Dikarya</taxon>
        <taxon>Basidiomycota</taxon>
        <taxon>Ustilaginomycotina</taxon>
        <taxon>Ustilaginomycetes</taxon>
        <taxon>Ustilaginales</taxon>
        <taxon>Ustilaginaceae</taxon>
        <taxon>Ustilago</taxon>
    </lineage>
</organism>